<protein>
    <submittedName>
        <fullName evidence="5">AraC family transcriptional regulator</fullName>
    </submittedName>
</protein>
<evidence type="ECO:0000256" key="2">
    <source>
        <dbReference type="ARBA" id="ARBA00023125"/>
    </source>
</evidence>
<evidence type="ECO:0000313" key="5">
    <source>
        <dbReference type="EMBL" id="GHO51039.1"/>
    </source>
</evidence>
<dbReference type="InterPro" id="IPR011051">
    <property type="entry name" value="RmlC_Cupin_sf"/>
</dbReference>
<dbReference type="Proteomes" id="UP000612362">
    <property type="component" value="Unassembled WGS sequence"/>
</dbReference>
<dbReference type="Pfam" id="PF02311">
    <property type="entry name" value="AraC_binding"/>
    <property type="match status" value="1"/>
</dbReference>
<dbReference type="SMART" id="SM00342">
    <property type="entry name" value="HTH_ARAC"/>
    <property type="match status" value="1"/>
</dbReference>
<reference evidence="5" key="1">
    <citation type="submission" date="2020-10" db="EMBL/GenBank/DDBJ databases">
        <title>Taxonomic study of unclassified bacteria belonging to the class Ktedonobacteria.</title>
        <authorList>
            <person name="Yabe S."/>
            <person name="Wang C.M."/>
            <person name="Zheng Y."/>
            <person name="Sakai Y."/>
            <person name="Cavaletti L."/>
            <person name="Monciardini P."/>
            <person name="Donadio S."/>
        </authorList>
    </citation>
    <scope>NUCLEOTIDE SEQUENCE</scope>
    <source>
        <strain evidence="5">SOSP1-1</strain>
    </source>
</reference>
<dbReference type="SUPFAM" id="SSF51182">
    <property type="entry name" value="RmlC-like cupins"/>
    <property type="match status" value="1"/>
</dbReference>
<dbReference type="InterPro" id="IPR014710">
    <property type="entry name" value="RmlC-like_jellyroll"/>
</dbReference>
<evidence type="ECO:0000259" key="4">
    <source>
        <dbReference type="PROSITE" id="PS01124"/>
    </source>
</evidence>
<keyword evidence="1" id="KW-0805">Transcription regulation</keyword>
<feature type="domain" description="HTH araC/xylS-type" evidence="4">
    <location>
        <begin position="217"/>
        <end position="315"/>
    </location>
</feature>
<dbReference type="GO" id="GO:0003700">
    <property type="term" value="F:DNA-binding transcription factor activity"/>
    <property type="evidence" value="ECO:0007669"/>
    <property type="project" value="InterPro"/>
</dbReference>
<dbReference type="EMBL" id="BNJF01000010">
    <property type="protein sequence ID" value="GHO51039.1"/>
    <property type="molecule type" value="Genomic_DNA"/>
</dbReference>
<dbReference type="RefSeq" id="WP_220199987.1">
    <property type="nucleotide sequence ID" value="NZ_BNJF01000010.1"/>
</dbReference>
<dbReference type="PANTHER" id="PTHR43280:SF2">
    <property type="entry name" value="HTH-TYPE TRANSCRIPTIONAL REGULATOR EXSA"/>
    <property type="match status" value="1"/>
</dbReference>
<evidence type="ECO:0000313" key="6">
    <source>
        <dbReference type="Proteomes" id="UP000612362"/>
    </source>
</evidence>
<accession>A0A8J3IH45</accession>
<organism evidence="5 6">
    <name type="scientific">Ktedonospora formicarum</name>
    <dbReference type="NCBI Taxonomy" id="2778364"/>
    <lineage>
        <taxon>Bacteria</taxon>
        <taxon>Bacillati</taxon>
        <taxon>Chloroflexota</taxon>
        <taxon>Ktedonobacteria</taxon>
        <taxon>Ktedonobacterales</taxon>
        <taxon>Ktedonobacteraceae</taxon>
        <taxon>Ktedonospora</taxon>
    </lineage>
</organism>
<keyword evidence="2" id="KW-0238">DNA-binding</keyword>
<dbReference type="PROSITE" id="PS01124">
    <property type="entry name" value="HTH_ARAC_FAMILY_2"/>
    <property type="match status" value="1"/>
</dbReference>
<dbReference type="GO" id="GO:0043565">
    <property type="term" value="F:sequence-specific DNA binding"/>
    <property type="evidence" value="ECO:0007669"/>
    <property type="project" value="InterPro"/>
</dbReference>
<keyword evidence="3" id="KW-0804">Transcription</keyword>
<dbReference type="PANTHER" id="PTHR43280">
    <property type="entry name" value="ARAC-FAMILY TRANSCRIPTIONAL REGULATOR"/>
    <property type="match status" value="1"/>
</dbReference>
<comment type="caution">
    <text evidence="5">The sequence shown here is derived from an EMBL/GenBank/DDBJ whole genome shotgun (WGS) entry which is preliminary data.</text>
</comment>
<proteinExistence type="predicted"/>
<evidence type="ECO:0000256" key="3">
    <source>
        <dbReference type="ARBA" id="ARBA00023163"/>
    </source>
</evidence>
<dbReference type="Gene3D" id="1.10.10.60">
    <property type="entry name" value="Homeodomain-like"/>
    <property type="match status" value="2"/>
</dbReference>
<name>A0A8J3IH45_9CHLR</name>
<keyword evidence="6" id="KW-1185">Reference proteome</keyword>
<dbReference type="SUPFAM" id="SSF46689">
    <property type="entry name" value="Homeodomain-like"/>
    <property type="match status" value="2"/>
</dbReference>
<dbReference type="Pfam" id="PF12833">
    <property type="entry name" value="HTH_18"/>
    <property type="match status" value="1"/>
</dbReference>
<evidence type="ECO:0000256" key="1">
    <source>
        <dbReference type="ARBA" id="ARBA00023015"/>
    </source>
</evidence>
<dbReference type="InterPro" id="IPR009057">
    <property type="entry name" value="Homeodomain-like_sf"/>
</dbReference>
<gene>
    <name evidence="5" type="ORF">KSX_92020</name>
</gene>
<sequence length="318" mass="36701">MQYPDTFLWTELAVSQEATPCYFTKMRGHQSLPLLLRHERYNHGIDTGPHHHLDFYAFYIVQNGQGIHLIDHHPYTIVRGDVYILPPGVVHAYQRYHMLELDAFYFQRHLFSTEELAALRALPIFWHLLIGTEDTSMGKESCYAHRLHLSPEHHHAVNTMLAEICMEYAEQDLAAVQLTRCQLFRLLVSITRRQGAVDKKPPLSELNGKAPYSPDIVHILRMCEERFHEPLTVPQLASLLFLSPSRFSEIFTREVGVPPATYIRRLRLECAQTLLRTTSLSVTEIAHRVGFNDGPRLTRTFQAVFHLTPTAYRTNFGS</sequence>
<dbReference type="InterPro" id="IPR018060">
    <property type="entry name" value="HTH_AraC"/>
</dbReference>
<dbReference type="AlphaFoldDB" id="A0A8J3IH45"/>
<dbReference type="InterPro" id="IPR003313">
    <property type="entry name" value="AraC-bd"/>
</dbReference>
<dbReference type="Gene3D" id="2.60.120.10">
    <property type="entry name" value="Jelly Rolls"/>
    <property type="match status" value="1"/>
</dbReference>